<evidence type="ECO:0000313" key="1">
    <source>
        <dbReference type="EMBL" id="EHL13126.1"/>
    </source>
</evidence>
<proteinExistence type="predicted"/>
<reference evidence="1 2" key="1">
    <citation type="submission" date="2011-08" db="EMBL/GenBank/DDBJ databases">
        <title>The Genome Sequence of Eubacteriaceae bacterium ACC19a.</title>
        <authorList>
            <consortium name="The Broad Institute Genome Sequencing Platform"/>
            <person name="Earl A."/>
            <person name="Ward D."/>
            <person name="Feldgarden M."/>
            <person name="Gevers D."/>
            <person name="Sizova M."/>
            <person name="Hazen A."/>
            <person name="Epstein S."/>
            <person name="Young S.K."/>
            <person name="Zeng Q."/>
            <person name="Gargeya S."/>
            <person name="Fitzgerald M."/>
            <person name="Haas B."/>
            <person name="Abouelleil A."/>
            <person name="Alvarado L."/>
            <person name="Arachchi H.M."/>
            <person name="Berlin A."/>
            <person name="Brown A."/>
            <person name="Chapman S.B."/>
            <person name="Chen Z."/>
            <person name="Dunbar C."/>
            <person name="Freedman E."/>
            <person name="Gearin G."/>
            <person name="Gellesch M."/>
            <person name="Goldberg J."/>
            <person name="Griggs A."/>
            <person name="Gujja S."/>
            <person name="Heiman D."/>
            <person name="Howarth C."/>
            <person name="Larson L."/>
            <person name="Lui A."/>
            <person name="MacDonald P.J.P."/>
            <person name="Montmayeur A."/>
            <person name="Murphy C."/>
            <person name="Neiman D."/>
            <person name="Pearson M."/>
            <person name="Priest M."/>
            <person name="Roberts A."/>
            <person name="Saif S."/>
            <person name="Shea T."/>
            <person name="Shenoy N."/>
            <person name="Sisk P."/>
            <person name="Stolte C."/>
            <person name="Sykes S."/>
            <person name="Wortman J."/>
            <person name="Nusbaum C."/>
            <person name="Birren B."/>
        </authorList>
    </citation>
    <scope>NUCLEOTIDE SEQUENCE [LARGE SCALE GENOMIC DNA]</scope>
    <source>
        <strain evidence="1 2">ACC19a</strain>
    </source>
</reference>
<name>G9X203_9FIRM</name>
<dbReference type="PROSITE" id="PS51257">
    <property type="entry name" value="PROKAR_LIPOPROTEIN"/>
    <property type="match status" value="1"/>
</dbReference>
<dbReference type="BioCyc" id="EBAC796937-HMP:GMGH-427-MONOMER"/>
<dbReference type="RefSeq" id="WP_009524663.1">
    <property type="nucleotide sequence ID" value="NZ_JH414547.1"/>
</dbReference>
<dbReference type="AlphaFoldDB" id="G9X203"/>
<comment type="caution">
    <text evidence="1">The sequence shown here is derived from an EMBL/GenBank/DDBJ whole genome shotgun (WGS) entry which is preliminary data.</text>
</comment>
<accession>G9X203</accession>
<evidence type="ECO:0000313" key="2">
    <source>
        <dbReference type="Proteomes" id="UP000006437"/>
    </source>
</evidence>
<gene>
    <name evidence="1" type="ORF">HMPREF9629_00426</name>
</gene>
<evidence type="ECO:0008006" key="3">
    <source>
        <dbReference type="Google" id="ProtNLM"/>
    </source>
</evidence>
<sequence>MIKTDENSLICDLAQTYNIYDYKQLPLMSVAVFACGLKSDSRIKMKMAGQKVPVNTLLLASICDTLKMLLWTKTKDAKYNRNRPKSILNIINDVKKDEIIGFHSSEDFLKARYKEVR</sequence>
<dbReference type="EMBL" id="AFZE01000045">
    <property type="protein sequence ID" value="EHL13126.1"/>
    <property type="molecule type" value="Genomic_DNA"/>
</dbReference>
<dbReference type="Pfam" id="PF17318">
    <property type="entry name" value="DUF5361"/>
    <property type="match status" value="1"/>
</dbReference>
<dbReference type="HOGENOM" id="CLU_2014000_0_0_9"/>
<dbReference type="Proteomes" id="UP000006437">
    <property type="component" value="Unassembled WGS sequence"/>
</dbReference>
<protein>
    <recommendedName>
        <fullName evidence="3">Phage protein</fullName>
    </recommendedName>
</protein>
<dbReference type="InterPro" id="IPR035286">
    <property type="entry name" value="DUF5361"/>
</dbReference>
<organism evidence="1 2">
    <name type="scientific">Peptoanaerobacter stomatis</name>
    <dbReference type="NCBI Taxonomy" id="796937"/>
    <lineage>
        <taxon>Bacteria</taxon>
        <taxon>Bacillati</taxon>
        <taxon>Bacillota</taxon>
        <taxon>Clostridia</taxon>
        <taxon>Peptostreptococcales</taxon>
        <taxon>Filifactoraceae</taxon>
        <taxon>Peptoanaerobacter</taxon>
    </lineage>
</organism>